<dbReference type="PANTHER" id="PTHR47093:SF1">
    <property type="entry name" value="PROTEIN JSN1-RELATED"/>
    <property type="match status" value="1"/>
</dbReference>
<comment type="caution">
    <text evidence="5">The sequence shown here is derived from an EMBL/GenBank/DDBJ whole genome shotgun (WGS) entry which is preliminary data.</text>
</comment>
<feature type="compositionally biased region" description="Low complexity" evidence="3">
    <location>
        <begin position="188"/>
        <end position="198"/>
    </location>
</feature>
<feature type="region of interest" description="Disordered" evidence="3">
    <location>
        <begin position="257"/>
        <end position="286"/>
    </location>
</feature>
<dbReference type="PANTHER" id="PTHR47093">
    <property type="entry name" value="PROTEIN JSN1-RELATED"/>
    <property type="match status" value="1"/>
</dbReference>
<feature type="compositionally biased region" description="Low complexity" evidence="3">
    <location>
        <begin position="71"/>
        <end position="84"/>
    </location>
</feature>
<feature type="compositionally biased region" description="Polar residues" evidence="3">
    <location>
        <begin position="266"/>
        <end position="275"/>
    </location>
</feature>
<protein>
    <recommendedName>
        <fullName evidence="4">PUM-HD domain-containing protein</fullName>
    </recommendedName>
</protein>
<feature type="region of interest" description="Disordered" evidence="3">
    <location>
        <begin position="988"/>
        <end position="1007"/>
    </location>
</feature>
<feature type="repeat" description="Pumilio" evidence="2">
    <location>
        <begin position="605"/>
        <end position="641"/>
    </location>
</feature>
<feature type="region of interest" description="Disordered" evidence="3">
    <location>
        <begin position="121"/>
        <end position="166"/>
    </location>
</feature>
<dbReference type="RefSeq" id="XP_049263289.1">
    <property type="nucleotide sequence ID" value="XM_049407294.1"/>
</dbReference>
<feature type="repeat" description="Pumilio" evidence="2">
    <location>
        <begin position="643"/>
        <end position="681"/>
    </location>
</feature>
<feature type="compositionally biased region" description="Polar residues" evidence="3">
    <location>
        <begin position="991"/>
        <end position="1007"/>
    </location>
</feature>
<organism evidence="5 6">
    <name type="scientific">[Candida] subhashii</name>
    <dbReference type="NCBI Taxonomy" id="561895"/>
    <lineage>
        <taxon>Eukaryota</taxon>
        <taxon>Fungi</taxon>
        <taxon>Dikarya</taxon>
        <taxon>Ascomycota</taxon>
        <taxon>Saccharomycotina</taxon>
        <taxon>Pichiomycetes</taxon>
        <taxon>Debaryomycetaceae</taxon>
        <taxon>Spathaspora</taxon>
    </lineage>
</organism>
<evidence type="ECO:0000256" key="3">
    <source>
        <dbReference type="SAM" id="MobiDB-lite"/>
    </source>
</evidence>
<feature type="compositionally biased region" description="Low complexity" evidence="3">
    <location>
        <begin position="918"/>
        <end position="931"/>
    </location>
</feature>
<keyword evidence="1" id="KW-0677">Repeat</keyword>
<evidence type="ECO:0000259" key="4">
    <source>
        <dbReference type="PROSITE" id="PS50303"/>
    </source>
</evidence>
<dbReference type="SMART" id="SM00025">
    <property type="entry name" value="Pumilio"/>
    <property type="match status" value="6"/>
</dbReference>
<feature type="compositionally biased region" description="Polar residues" evidence="3">
    <location>
        <begin position="451"/>
        <end position="465"/>
    </location>
</feature>
<gene>
    <name evidence="5" type="ORF">J8A68_003438</name>
</gene>
<dbReference type="GO" id="GO:0000288">
    <property type="term" value="P:nuclear-transcribed mRNA catabolic process, deadenylation-dependent decay"/>
    <property type="evidence" value="ECO:0007669"/>
    <property type="project" value="TreeGrafter"/>
</dbReference>
<feature type="domain" description="PUM-HD" evidence="4">
    <location>
        <begin position="510"/>
        <end position="864"/>
    </location>
</feature>
<name>A0A8J5QM25_9ASCO</name>
<dbReference type="GeneID" id="73470238"/>
<dbReference type="GO" id="GO:0003729">
    <property type="term" value="F:mRNA binding"/>
    <property type="evidence" value="ECO:0007669"/>
    <property type="project" value="UniProtKB-ARBA"/>
</dbReference>
<dbReference type="InterPro" id="IPR052645">
    <property type="entry name" value="Pumilio_domain_protein"/>
</dbReference>
<feature type="region of interest" description="Disordered" evidence="3">
    <location>
        <begin position="863"/>
        <end position="931"/>
    </location>
</feature>
<dbReference type="Proteomes" id="UP000694255">
    <property type="component" value="Unassembled WGS sequence"/>
</dbReference>
<proteinExistence type="predicted"/>
<reference evidence="5 6" key="1">
    <citation type="journal article" date="2021" name="DNA Res.">
        <title>Genome analysis of Candida subhashii reveals its hybrid nature and dual mitochondrial genome conformations.</title>
        <authorList>
            <person name="Mixao V."/>
            <person name="Hegedusova E."/>
            <person name="Saus E."/>
            <person name="Pryszcz L.P."/>
            <person name="Cillingova A."/>
            <person name="Nosek J."/>
            <person name="Gabaldon T."/>
        </authorList>
    </citation>
    <scope>NUCLEOTIDE SEQUENCE [LARGE SCALE GENOMIC DNA]</scope>
    <source>
        <strain evidence="5 6">CBS 10753</strain>
    </source>
</reference>
<feature type="compositionally biased region" description="Low complexity" evidence="3">
    <location>
        <begin position="432"/>
        <end position="449"/>
    </location>
</feature>
<feature type="region of interest" description="Disordered" evidence="3">
    <location>
        <begin position="70"/>
        <end position="99"/>
    </location>
</feature>
<feature type="compositionally biased region" description="Polar residues" evidence="3">
    <location>
        <begin position="865"/>
        <end position="877"/>
    </location>
</feature>
<dbReference type="OrthoDB" id="2017782at2759"/>
<feature type="compositionally biased region" description="Polar residues" evidence="3">
    <location>
        <begin position="15"/>
        <end position="27"/>
    </location>
</feature>
<dbReference type="PROSITE" id="PS50302">
    <property type="entry name" value="PUM"/>
    <property type="match status" value="3"/>
</dbReference>
<feature type="compositionally biased region" description="Polar residues" evidence="3">
    <location>
        <begin position="121"/>
        <end position="155"/>
    </location>
</feature>
<dbReference type="EMBL" id="JAGSYN010000152">
    <property type="protein sequence ID" value="KAG7663056.1"/>
    <property type="molecule type" value="Genomic_DNA"/>
</dbReference>
<evidence type="ECO:0000256" key="2">
    <source>
        <dbReference type="PROSITE-ProRule" id="PRU00317"/>
    </source>
</evidence>
<accession>A0A8J5QM25</accession>
<feature type="compositionally biased region" description="Low complexity" evidence="3">
    <location>
        <begin position="276"/>
        <end position="286"/>
    </location>
</feature>
<feature type="region of interest" description="Disordered" evidence="3">
    <location>
        <begin position="15"/>
        <end position="37"/>
    </location>
</feature>
<dbReference type="PROSITE" id="PS50303">
    <property type="entry name" value="PUM_HD"/>
    <property type="match status" value="1"/>
</dbReference>
<evidence type="ECO:0000313" key="5">
    <source>
        <dbReference type="EMBL" id="KAG7663056.1"/>
    </source>
</evidence>
<feature type="compositionally biased region" description="Polar residues" evidence="3">
    <location>
        <begin position="85"/>
        <end position="99"/>
    </location>
</feature>
<evidence type="ECO:0000256" key="1">
    <source>
        <dbReference type="ARBA" id="ARBA00022737"/>
    </source>
</evidence>
<sequence length="1007" mass="112865">MNNFNIPEINDISPSFQQSLVQNQSTRNRSRAGTLPSSFLSPNSILNGYKSLSNSPLNIANQESLSVDSMSMGLSSAGATTSSSPNDQTGIGSRNNTRVRSGSLFSANSIWNDDNLTSMHSDPNNNFLTPMLTPSSAQSQHTRSTSQVNSSSIATSAPMDISTNNRNRSYTTTAAIPSVTFHSFADAQQQQQQQQPQPNRVLSSPFATVSNKNTDMNALLDNLMMNMNSNQSSIPRHRSQTYSGTTPTIPEASLQQQQINYQQQQHANHSYQKNSPPSILQHQQQQFPPVIEQQNQSRDQPVLIDDFDFSQLIITTNFENPSLGPTKYLLFDNLPLFIDSTKLYSILANSLGTQRSFGNVYSIRVTTTTTSKLALVECTTVDIAMTLKANFNHLEIVSGVTLYVAFAKIQSETNSVPPPAIVSTSTISSNVSVPPVQAPQQVSAGPVPATTAHTGASNTEKPSPTDITGIQPRLIEAANTLSHNADVNKIISMINKCIAYPDENFQDNFGPLPDPIPLRQFDSPKLRELRKVLENNEATLAGGNINGYFMEPGETIMTQLELEALCLAMLDELPELCYDYLGNTIVQKLFTLVESPLIKLMMVKEIAPYLTQLSIHKNGTWAIQKIINLCHEDKQQMYLIGASLKPYAIKLFNDQFGNYVIQGCIKFKSPFNDFVIEAMLHRFLEISFGRFGARCIRTILESAHHEGYVSQEQVLLVAGLIIEYANELVVNSNGSLLITWFLDTFNDSETKIDLLTKKFLPHLKSLCIHKLANLTILKILNNRTETKTRQIIIDEIFKPQNLEYILQENENSSGALFIYKILSNPTLHDIAQIHINEIRRILLELPIVNFQNYKKLMDEVGISNRGLNRNGSNPNNMKRNRRIRNGGKHDMLYPQGPQPIPIPMQPQHYYMPPPPPQQQQQQQQQQQPPQQYMPQMQPYVLNAPPPYLKQQQMFNPQQMQQQQQQQQQAQQDMMVMQQLEQLSLSSAALGYNSNPGTPTIQRESYMQ</sequence>
<feature type="repeat" description="Pumilio" evidence="2">
    <location>
        <begin position="568"/>
        <end position="604"/>
    </location>
</feature>
<keyword evidence="6" id="KW-1185">Reference proteome</keyword>
<feature type="region of interest" description="Disordered" evidence="3">
    <location>
        <begin position="185"/>
        <end position="207"/>
    </location>
</feature>
<dbReference type="AlphaFoldDB" id="A0A8J5QM25"/>
<evidence type="ECO:0000313" key="6">
    <source>
        <dbReference type="Proteomes" id="UP000694255"/>
    </source>
</evidence>
<dbReference type="InterPro" id="IPR033133">
    <property type="entry name" value="PUM-HD"/>
</dbReference>
<dbReference type="Pfam" id="PF00806">
    <property type="entry name" value="PUF"/>
    <property type="match status" value="3"/>
</dbReference>
<feature type="region of interest" description="Disordered" evidence="3">
    <location>
        <begin position="432"/>
        <end position="465"/>
    </location>
</feature>
<dbReference type="InterPro" id="IPR001313">
    <property type="entry name" value="Pumilio_RNA-bd_rpt"/>
</dbReference>